<reference evidence="2" key="1">
    <citation type="submission" date="2018-11" db="EMBL/GenBank/DDBJ databases">
        <authorList>
            <consortium name="Pathogen Informatics"/>
        </authorList>
    </citation>
    <scope>NUCLEOTIDE SEQUENCE</scope>
</reference>
<gene>
    <name evidence="2" type="ORF">PXEA_LOCUS31727</name>
</gene>
<evidence type="ECO:0000313" key="3">
    <source>
        <dbReference type="Proteomes" id="UP000784294"/>
    </source>
</evidence>
<protein>
    <submittedName>
        <fullName evidence="2">Uncharacterized protein</fullName>
    </submittedName>
</protein>
<sequence length="215" mass="23914">MGLSVTVKSFTYTVKGPFHSSPFLRSPTNLSRYDEDTDLAHMLSQRSSASSGGVMSWSLRALDTVLVDAGVGPCILGKRVRLSPLRLNTDTKTLAVVCWKGTTDWVFGWTPVVADWASRLSSSRLVSFRFASLRPVSFCFVSTQYIGIPRVWAMVAQTKLERAQSDQDSSSWRTSGAKGGREETHAEGKINRRPEEMLRQFVCLCMYACVYSGEH</sequence>
<comment type="caution">
    <text evidence="2">The sequence shown here is derived from an EMBL/GenBank/DDBJ whole genome shotgun (WGS) entry which is preliminary data.</text>
</comment>
<proteinExistence type="predicted"/>
<organism evidence="2 3">
    <name type="scientific">Protopolystoma xenopodis</name>
    <dbReference type="NCBI Taxonomy" id="117903"/>
    <lineage>
        <taxon>Eukaryota</taxon>
        <taxon>Metazoa</taxon>
        <taxon>Spiralia</taxon>
        <taxon>Lophotrochozoa</taxon>
        <taxon>Platyhelminthes</taxon>
        <taxon>Monogenea</taxon>
        <taxon>Polyopisthocotylea</taxon>
        <taxon>Polystomatidea</taxon>
        <taxon>Polystomatidae</taxon>
        <taxon>Protopolystoma</taxon>
    </lineage>
</organism>
<dbReference type="Proteomes" id="UP000784294">
    <property type="component" value="Unassembled WGS sequence"/>
</dbReference>
<accession>A0A3S5CPT1</accession>
<evidence type="ECO:0000313" key="2">
    <source>
        <dbReference type="EMBL" id="VEL38287.1"/>
    </source>
</evidence>
<evidence type="ECO:0000256" key="1">
    <source>
        <dbReference type="SAM" id="MobiDB-lite"/>
    </source>
</evidence>
<dbReference type="EMBL" id="CAAALY010257449">
    <property type="protein sequence ID" value="VEL38287.1"/>
    <property type="molecule type" value="Genomic_DNA"/>
</dbReference>
<feature type="compositionally biased region" description="Basic and acidic residues" evidence="1">
    <location>
        <begin position="179"/>
        <end position="189"/>
    </location>
</feature>
<name>A0A3S5CPT1_9PLAT</name>
<keyword evidence="3" id="KW-1185">Reference proteome</keyword>
<feature type="region of interest" description="Disordered" evidence="1">
    <location>
        <begin position="165"/>
        <end position="189"/>
    </location>
</feature>
<dbReference type="AlphaFoldDB" id="A0A3S5CPT1"/>